<keyword evidence="2" id="KW-1185">Reference proteome</keyword>
<dbReference type="EMBL" id="CM045769">
    <property type="protein sequence ID" value="KAI7994695.1"/>
    <property type="molecule type" value="Genomic_DNA"/>
</dbReference>
<evidence type="ECO:0000313" key="1">
    <source>
        <dbReference type="EMBL" id="KAI7994695.1"/>
    </source>
</evidence>
<proteinExistence type="predicted"/>
<gene>
    <name evidence="1" type="ORF">LOK49_LG11G01527</name>
</gene>
<protein>
    <submittedName>
        <fullName evidence="1">UPF0481 protein</fullName>
    </submittedName>
</protein>
<dbReference type="Proteomes" id="UP001060215">
    <property type="component" value="Chromosome 12"/>
</dbReference>
<comment type="caution">
    <text evidence="1">The sequence shown here is derived from an EMBL/GenBank/DDBJ whole genome shotgun (WGS) entry which is preliminary data.</text>
</comment>
<organism evidence="1 2">
    <name type="scientific">Camellia lanceoleosa</name>
    <dbReference type="NCBI Taxonomy" id="1840588"/>
    <lineage>
        <taxon>Eukaryota</taxon>
        <taxon>Viridiplantae</taxon>
        <taxon>Streptophyta</taxon>
        <taxon>Embryophyta</taxon>
        <taxon>Tracheophyta</taxon>
        <taxon>Spermatophyta</taxon>
        <taxon>Magnoliopsida</taxon>
        <taxon>eudicotyledons</taxon>
        <taxon>Gunneridae</taxon>
        <taxon>Pentapetalae</taxon>
        <taxon>asterids</taxon>
        <taxon>Ericales</taxon>
        <taxon>Theaceae</taxon>
        <taxon>Camellia</taxon>
    </lineage>
</organism>
<reference evidence="1 2" key="1">
    <citation type="journal article" date="2022" name="Plant J.">
        <title>Chromosome-level genome of Camellia lanceoleosa provides a valuable resource for understanding genome evolution and self-incompatibility.</title>
        <authorList>
            <person name="Gong W."/>
            <person name="Xiao S."/>
            <person name="Wang L."/>
            <person name="Liao Z."/>
            <person name="Chang Y."/>
            <person name="Mo W."/>
            <person name="Hu G."/>
            <person name="Li W."/>
            <person name="Zhao G."/>
            <person name="Zhu H."/>
            <person name="Hu X."/>
            <person name="Ji K."/>
            <person name="Xiang X."/>
            <person name="Song Q."/>
            <person name="Yuan D."/>
            <person name="Jin S."/>
            <person name="Zhang L."/>
        </authorList>
    </citation>
    <scope>NUCLEOTIDE SEQUENCE [LARGE SCALE GENOMIC DNA]</scope>
    <source>
        <strain evidence="1">SQ_2022a</strain>
    </source>
</reference>
<evidence type="ECO:0000313" key="2">
    <source>
        <dbReference type="Proteomes" id="UP001060215"/>
    </source>
</evidence>
<sequence>MEVVGTSRQGTSSGNGDASIDTERLVKSIREKLDKLYSPSRECCIYKVPKTLKKINEEAYTPVRVSIGPLHHGKEGLEDMEEHKLRYFNDFMQQSGKSLEELVEIMKDKEEEIRKCYAETINLKSELFLEIILVDAAFVIEVLLKYWFDVLGTPNDRIFRKPWMIHDIKLDLLLLENQLPFFVLQYLFEMTNINLGIEDDKTMSDSFIRLTLNWLESVSIIQELPVLENVNPSSVKHFLDLLRSCLMPMEDSQASVPEEIKPSKVKQFIDFLRSHLIPRQSLQQTQQEFDIPSATELHEAGANNSSKVKQLIYFLRSCLIPRQSLQQTEREFEFPPTATELHEAGVKFKVNSSKNLFDIKFSGDVLEMPHRKIYDSTECLLRNIIAYEQCHCDDKLMLDYTVLMDYLINTRKDVELLVQAKVIENWLGDNDDVSNLFNGLGKGVVFDSDRCYFTKLHRELSDYCKIRKHRWKANLRHNYCNTPWRVLSIIVAAILLGLTFIQSLCSLITCHK</sequence>
<name>A0ACC0G195_9ERIC</name>
<accession>A0ACC0G195</accession>